<evidence type="ECO:0000259" key="1">
    <source>
        <dbReference type="Pfam" id="PF01494"/>
    </source>
</evidence>
<dbReference type="EMBL" id="JBHSDJ010000006">
    <property type="protein sequence ID" value="MFC4245955.1"/>
    <property type="molecule type" value="Genomic_DNA"/>
</dbReference>
<gene>
    <name evidence="2" type="ORF">ACFOZ7_02895</name>
</gene>
<protein>
    <submittedName>
        <fullName evidence="2">FAD-dependent oxidoreductase</fullName>
    </submittedName>
</protein>
<dbReference type="SUPFAM" id="SSF51905">
    <property type="entry name" value="FAD/NAD(P)-binding domain"/>
    <property type="match status" value="1"/>
</dbReference>
<dbReference type="Pfam" id="PF01494">
    <property type="entry name" value="FAD_binding_3"/>
    <property type="match status" value="1"/>
</dbReference>
<accession>A0ABD5NVZ7</accession>
<reference evidence="2 3" key="1">
    <citation type="journal article" date="2014" name="Int. J. Syst. Evol. Microbiol.">
        <title>Complete genome sequence of Corynebacterium casei LMG S-19264T (=DSM 44701T), isolated from a smear-ripened cheese.</title>
        <authorList>
            <consortium name="US DOE Joint Genome Institute (JGI-PGF)"/>
            <person name="Walter F."/>
            <person name="Albersmeier A."/>
            <person name="Kalinowski J."/>
            <person name="Ruckert C."/>
        </authorList>
    </citation>
    <scope>NUCLEOTIDE SEQUENCE [LARGE SCALE GENOMIC DNA]</scope>
    <source>
        <strain evidence="2 3">IBRC-M 10912</strain>
    </source>
</reference>
<dbReference type="PANTHER" id="PTHR46865">
    <property type="entry name" value="OXIDOREDUCTASE-RELATED"/>
    <property type="match status" value="1"/>
</dbReference>
<dbReference type="Proteomes" id="UP001595821">
    <property type="component" value="Unassembled WGS sequence"/>
</dbReference>
<sequence>MTGSQHGGSTDVDTDVLIVGGGLAGLALANYLARFDYEPTIVEQRTEWGRGGYGIGLWAEGQSVLADLGLLSSVREVATDPRAIAVRSSDERVLTRMSIPREQSLLLAVHRADLHAALRDRVPEAWLRMGTEPIRIDETCDGVEVTFDDGSTERFGIVVGADGIHSTVREQCFTDWTVREHDTYIWSLWARQNVEIGPDMVSVWGPESEGFVARVDDRVGFNLAARHDTPVTGPARETLRDHAEAIGWKLPALLDGTEDEPFFDRVRDVSCERWHTDRVVLLGDAAHAVRPISGMGASLALQDARVLAQELLTTDQSSSRMAFSQFEQRRRPDAKRVRRTARIEAAFTFLESPVFRRVRNELTKRTPLFEWFLERELS</sequence>
<dbReference type="Gene3D" id="3.50.50.60">
    <property type="entry name" value="FAD/NAD(P)-binding domain"/>
    <property type="match status" value="1"/>
</dbReference>
<dbReference type="InterPro" id="IPR002938">
    <property type="entry name" value="FAD-bd"/>
</dbReference>
<dbReference type="GeneID" id="71856491"/>
<evidence type="ECO:0000313" key="3">
    <source>
        <dbReference type="Proteomes" id="UP001595821"/>
    </source>
</evidence>
<evidence type="ECO:0000313" key="2">
    <source>
        <dbReference type="EMBL" id="MFC4245955.1"/>
    </source>
</evidence>
<dbReference type="InterPro" id="IPR036188">
    <property type="entry name" value="FAD/NAD-bd_sf"/>
</dbReference>
<dbReference type="RefSeq" id="WP_246975658.1">
    <property type="nucleotide sequence ID" value="NZ_CP095398.1"/>
</dbReference>
<name>A0ABD5NVZ7_9EURY</name>
<feature type="domain" description="FAD-binding" evidence="1">
    <location>
        <begin position="13"/>
        <end position="339"/>
    </location>
</feature>
<proteinExistence type="predicted"/>
<dbReference type="InterPro" id="IPR051704">
    <property type="entry name" value="FAD_aromatic-hydroxylase"/>
</dbReference>
<organism evidence="2 3">
    <name type="scientific">Natribaculum luteum</name>
    <dbReference type="NCBI Taxonomy" id="1586232"/>
    <lineage>
        <taxon>Archaea</taxon>
        <taxon>Methanobacteriati</taxon>
        <taxon>Methanobacteriota</taxon>
        <taxon>Stenosarchaea group</taxon>
        <taxon>Halobacteria</taxon>
        <taxon>Halobacteriales</taxon>
        <taxon>Natrialbaceae</taxon>
        <taxon>Natribaculum</taxon>
    </lineage>
</organism>
<dbReference type="AlphaFoldDB" id="A0ABD5NVZ7"/>
<dbReference type="PRINTS" id="PR00420">
    <property type="entry name" value="RNGMNOXGNASE"/>
</dbReference>
<comment type="caution">
    <text evidence="2">The sequence shown here is derived from an EMBL/GenBank/DDBJ whole genome shotgun (WGS) entry which is preliminary data.</text>
</comment>